<accession>A0A645CPP8</accession>
<feature type="compositionally biased region" description="Basic and acidic residues" evidence="1">
    <location>
        <begin position="169"/>
        <end position="181"/>
    </location>
</feature>
<proteinExistence type="predicted"/>
<dbReference type="AlphaFoldDB" id="A0A645CPP8"/>
<sequence>MQPGRERPAFRRRVGQNRHHFGLRVERQRQPDGGLGAELLHHSGDIRILFLQIGRTTLVPGENHRQLRRQFLIMLQYEIDRHVIERHHQNVLFGLHPLQAALKFPHLSLPVAGPERIELHHVEYQPLVSAGRFRNDRIDHVFGPLMGHMVGRQNQDLLHRRVSRIIPGMDRKSGRKQDHCNRQPLPRCPLPHQKSSRMS</sequence>
<name>A0A645CPP8_9ZZZZ</name>
<gene>
    <name evidence="2" type="ORF">SDC9_125890</name>
</gene>
<comment type="caution">
    <text evidence="2">The sequence shown here is derived from an EMBL/GenBank/DDBJ whole genome shotgun (WGS) entry which is preliminary data.</text>
</comment>
<dbReference type="EMBL" id="VSSQ01028964">
    <property type="protein sequence ID" value="MPM78875.1"/>
    <property type="molecule type" value="Genomic_DNA"/>
</dbReference>
<reference evidence="2" key="1">
    <citation type="submission" date="2019-08" db="EMBL/GenBank/DDBJ databases">
        <authorList>
            <person name="Kucharzyk K."/>
            <person name="Murdoch R.W."/>
            <person name="Higgins S."/>
            <person name="Loffler F."/>
        </authorList>
    </citation>
    <scope>NUCLEOTIDE SEQUENCE</scope>
</reference>
<evidence type="ECO:0000313" key="2">
    <source>
        <dbReference type="EMBL" id="MPM78875.1"/>
    </source>
</evidence>
<feature type="region of interest" description="Disordered" evidence="1">
    <location>
        <begin position="166"/>
        <end position="199"/>
    </location>
</feature>
<protein>
    <submittedName>
        <fullName evidence="2">Uncharacterized protein</fullName>
    </submittedName>
</protein>
<organism evidence="2">
    <name type="scientific">bioreactor metagenome</name>
    <dbReference type="NCBI Taxonomy" id="1076179"/>
    <lineage>
        <taxon>unclassified sequences</taxon>
        <taxon>metagenomes</taxon>
        <taxon>ecological metagenomes</taxon>
    </lineage>
</organism>
<evidence type="ECO:0000256" key="1">
    <source>
        <dbReference type="SAM" id="MobiDB-lite"/>
    </source>
</evidence>